<accession>A0A1Z5JVW7</accession>
<name>A0A1Z5JVW7_FISSO</name>
<feature type="region of interest" description="Disordered" evidence="1">
    <location>
        <begin position="848"/>
        <end position="870"/>
    </location>
</feature>
<dbReference type="EMBL" id="BDSP01000124">
    <property type="protein sequence ID" value="GAX18174.1"/>
    <property type="molecule type" value="Genomic_DNA"/>
</dbReference>
<feature type="compositionally biased region" description="Basic and acidic residues" evidence="1">
    <location>
        <begin position="651"/>
        <end position="660"/>
    </location>
</feature>
<feature type="compositionally biased region" description="Basic and acidic residues" evidence="1">
    <location>
        <begin position="1250"/>
        <end position="1263"/>
    </location>
</feature>
<dbReference type="InParanoid" id="A0A1Z5JVW7"/>
<dbReference type="PROSITE" id="PS50330">
    <property type="entry name" value="UIM"/>
    <property type="match status" value="1"/>
</dbReference>
<evidence type="ECO:0000256" key="1">
    <source>
        <dbReference type="SAM" id="MobiDB-lite"/>
    </source>
</evidence>
<evidence type="ECO:0000313" key="2">
    <source>
        <dbReference type="EMBL" id="GAX18174.1"/>
    </source>
</evidence>
<feature type="region of interest" description="Disordered" evidence="1">
    <location>
        <begin position="1133"/>
        <end position="1162"/>
    </location>
</feature>
<keyword evidence="3" id="KW-1185">Reference proteome</keyword>
<dbReference type="InterPro" id="IPR003903">
    <property type="entry name" value="UIM_dom"/>
</dbReference>
<comment type="caution">
    <text evidence="2">The sequence shown here is derived from an EMBL/GenBank/DDBJ whole genome shotgun (WGS) entry which is preliminary data.</text>
</comment>
<dbReference type="OrthoDB" id="49621at2759"/>
<dbReference type="SMART" id="SM00726">
    <property type="entry name" value="UIM"/>
    <property type="match status" value="1"/>
</dbReference>
<feature type="compositionally biased region" description="Basic and acidic residues" evidence="1">
    <location>
        <begin position="914"/>
        <end position="941"/>
    </location>
</feature>
<reference evidence="2 3" key="1">
    <citation type="journal article" date="2015" name="Plant Cell">
        <title>Oil accumulation by the oleaginous diatom Fistulifera solaris as revealed by the genome and transcriptome.</title>
        <authorList>
            <person name="Tanaka T."/>
            <person name="Maeda Y."/>
            <person name="Veluchamy A."/>
            <person name="Tanaka M."/>
            <person name="Abida H."/>
            <person name="Marechal E."/>
            <person name="Bowler C."/>
            <person name="Muto M."/>
            <person name="Sunaga Y."/>
            <person name="Tanaka M."/>
            <person name="Yoshino T."/>
            <person name="Taniguchi T."/>
            <person name="Fukuda Y."/>
            <person name="Nemoto M."/>
            <person name="Matsumoto M."/>
            <person name="Wong P.S."/>
            <person name="Aburatani S."/>
            <person name="Fujibuchi W."/>
        </authorList>
    </citation>
    <scope>NUCLEOTIDE SEQUENCE [LARGE SCALE GENOMIC DNA]</scope>
    <source>
        <strain evidence="2 3">JPCC DA0580</strain>
    </source>
</reference>
<feature type="compositionally biased region" description="Polar residues" evidence="1">
    <location>
        <begin position="851"/>
        <end position="870"/>
    </location>
</feature>
<feature type="compositionally biased region" description="Low complexity" evidence="1">
    <location>
        <begin position="48"/>
        <end position="61"/>
    </location>
</feature>
<feature type="region of interest" description="Disordered" evidence="1">
    <location>
        <begin position="650"/>
        <end position="685"/>
    </location>
</feature>
<feature type="compositionally biased region" description="Polar residues" evidence="1">
    <location>
        <begin position="1265"/>
        <end position="1276"/>
    </location>
</feature>
<feature type="region of interest" description="Disordered" evidence="1">
    <location>
        <begin position="914"/>
        <end position="965"/>
    </location>
</feature>
<gene>
    <name evidence="2" type="ORF">FisN_25Hh158</name>
</gene>
<dbReference type="Proteomes" id="UP000198406">
    <property type="component" value="Unassembled WGS sequence"/>
</dbReference>
<evidence type="ECO:0000313" key="3">
    <source>
        <dbReference type="Proteomes" id="UP000198406"/>
    </source>
</evidence>
<organism evidence="2 3">
    <name type="scientific">Fistulifera solaris</name>
    <name type="common">Oleaginous diatom</name>
    <dbReference type="NCBI Taxonomy" id="1519565"/>
    <lineage>
        <taxon>Eukaryota</taxon>
        <taxon>Sar</taxon>
        <taxon>Stramenopiles</taxon>
        <taxon>Ochrophyta</taxon>
        <taxon>Bacillariophyta</taxon>
        <taxon>Bacillariophyceae</taxon>
        <taxon>Bacillariophycidae</taxon>
        <taxon>Naviculales</taxon>
        <taxon>Naviculaceae</taxon>
        <taxon>Fistulifera</taxon>
    </lineage>
</organism>
<feature type="compositionally biased region" description="Basic and acidic residues" evidence="1">
    <location>
        <begin position="948"/>
        <end position="965"/>
    </location>
</feature>
<feature type="region of interest" description="Disordered" evidence="1">
    <location>
        <begin position="1"/>
        <end position="75"/>
    </location>
</feature>
<sequence length="1276" mass="142448">MDLQDRPQRRRKSVTHYSDDNPSTFTIKRKRGDKSFSPPTAAVRKKASATTSNTSTTTTTTTRKRKLRVVPEAPPPLQDTILSHAVSIEPILPLNLLANASSTASTTCDALQSLPHPPRKPTWSSVVSAYSGILLQRQYVSASVVQVPPPAVSCWTCYQNQFAVGDVAGGVVLYTTQGRTLPLARLHTRAWHREQTRILDSKKTISYPNAVQHVVWRHDSIVLQTSQEIELFVIGREGKWNEHAVRTVPLRTTFLHVWSGNLDVYSTTTTTTTTTHRILWATGGRECSTDDGNECITKSEKSINGLNGKRGDDDANTEDAVVNTLFQITVEDSNMSIESIQPAEVSTFTVLTAIWDAVLANSTIPTLLAVAWTNSDTVELVRCEATNNTILQRTEGWPLSSSANTLVTVTSTYCHIQQYSKFTFLVGGFKGIKVLDTATLACVQIIGESVSLHGKTVQWQSVECIRRPRTIAQDERIRRHKKQEWIERADEVSRRLEETNDRDDDDDDDYWLIGVPSPYKGPEEMKSTLHVWKRGIPNPIVTLQAPAGGCLGFSAQCDTSGWKMFCATAEFGEIWEWKSSMVSDFAGVMYPVGYQVVDDNIEYMEDEDELDQLVVSENVEERNEPSKMLRGRDVSQHDEDLMRALELSLQEQKKKDRDESSSLASHVPPIDILNHDSPSHSELIPCNPDLVLVRNEADQQTNSPKSPILSPQRRDGFESEVLLELPQTKQVRQTYARLKQQQEALAQSATVLVNASSIPLPPRLKGKRTKVANVEVLLQSCVNPNLRTFMGTQQACWSSGDGCHVSKAAANGARRSIARQPKEVLMEKNNGPVDEKELAMELLFLGPGRSASMSPNTSQASESSVAMPETQVSHPTQANCSVNNTCAACRGRMVFHSCGRREKPVDYEAIERAEREQKEREAEERNKQRVEKRRAADAKRREERKKKKDEEARVRMEEEQKRREEVERMQQLEADQFDEAHIREDAGNVNVGSTLAYMEENNDRPCSLHSSSFNSVDRDFQQEHRIAHAQAYTTLEEAHNNRNSHLQVYDGLKSSPNSAHAQANGMFEEQRSHSSYHSVDYGHQDSFRSEVSSIRLETIRIDGAEVKPYQTISGEDALAALAGLADMAAAVSTEESTPEYSDGTFQHNNDLSRQTDTSSSAPASWYMRESESGFHSNYPDPGHHSIGNSEPVEATYVYRGSQDRRTAIAQAFLGSFCAGGNGIQPSFDGTVPLNSINYNELAKNSFDGTDTNKDKKESQEEGNLRNGTSTWEQYQG</sequence>
<dbReference type="CDD" id="cd22249">
    <property type="entry name" value="UDM1_RNF168_RNF169-like"/>
    <property type="match status" value="1"/>
</dbReference>
<protein>
    <submittedName>
        <fullName evidence="2">Uncharacterized protein</fullName>
    </submittedName>
</protein>
<feature type="region of interest" description="Disordered" evidence="1">
    <location>
        <begin position="1243"/>
        <end position="1276"/>
    </location>
</feature>
<proteinExistence type="predicted"/>
<dbReference type="AlphaFoldDB" id="A0A1Z5JVW7"/>